<organism evidence="1 2">
    <name type="scientific">Cystoisospora suis</name>
    <dbReference type="NCBI Taxonomy" id="483139"/>
    <lineage>
        <taxon>Eukaryota</taxon>
        <taxon>Sar</taxon>
        <taxon>Alveolata</taxon>
        <taxon>Apicomplexa</taxon>
        <taxon>Conoidasida</taxon>
        <taxon>Coccidia</taxon>
        <taxon>Eucoccidiorida</taxon>
        <taxon>Eimeriorina</taxon>
        <taxon>Sarcocystidae</taxon>
        <taxon>Cystoisospora</taxon>
    </lineage>
</organism>
<protein>
    <submittedName>
        <fullName evidence="1">Uncharacterized protein</fullName>
    </submittedName>
</protein>
<comment type="caution">
    <text evidence="1">The sequence shown here is derived from an EMBL/GenBank/DDBJ whole genome shotgun (WGS) entry which is preliminary data.</text>
</comment>
<name>A0A2C6KW03_9APIC</name>
<accession>A0A2C6KW03</accession>
<sequence length="43" mass="4959">MTTRLIQPKHNTLSYDDKNFCHSLTRLLGRKERVCTSVEGHAT</sequence>
<proteinExistence type="predicted"/>
<gene>
    <name evidence="1" type="ORF">CSUI_005880</name>
</gene>
<dbReference type="AlphaFoldDB" id="A0A2C6KW03"/>
<feature type="non-terminal residue" evidence="1">
    <location>
        <position position="43"/>
    </location>
</feature>
<keyword evidence="2" id="KW-1185">Reference proteome</keyword>
<dbReference type="RefSeq" id="XP_067921985.1">
    <property type="nucleotide sequence ID" value="XM_068066047.1"/>
</dbReference>
<reference evidence="1 2" key="1">
    <citation type="journal article" date="2017" name="Int. J. Parasitol.">
        <title>The genome of the protozoan parasite Cystoisospora suis and a reverse vaccinology approach to identify vaccine candidates.</title>
        <authorList>
            <person name="Palmieri N."/>
            <person name="Shrestha A."/>
            <person name="Ruttkowski B."/>
            <person name="Beck T."/>
            <person name="Vogl C."/>
            <person name="Tomley F."/>
            <person name="Blake D.P."/>
            <person name="Joachim A."/>
        </authorList>
    </citation>
    <scope>NUCLEOTIDE SEQUENCE [LARGE SCALE GENOMIC DNA]</scope>
    <source>
        <strain evidence="1 2">Wien I</strain>
    </source>
</reference>
<dbReference type="VEuPathDB" id="ToxoDB:CSUI_005880"/>
<dbReference type="EMBL" id="MIGC01002899">
    <property type="protein sequence ID" value="PHJ20295.1"/>
    <property type="molecule type" value="Genomic_DNA"/>
</dbReference>
<evidence type="ECO:0000313" key="1">
    <source>
        <dbReference type="EMBL" id="PHJ20295.1"/>
    </source>
</evidence>
<evidence type="ECO:0000313" key="2">
    <source>
        <dbReference type="Proteomes" id="UP000221165"/>
    </source>
</evidence>
<dbReference type="Proteomes" id="UP000221165">
    <property type="component" value="Unassembled WGS sequence"/>
</dbReference>
<dbReference type="GeneID" id="94429258"/>